<dbReference type="GO" id="GO:0016874">
    <property type="term" value="F:ligase activity"/>
    <property type="evidence" value="ECO:0007669"/>
    <property type="project" value="UniProtKB-KW"/>
</dbReference>
<comment type="similarity">
    <text evidence="2">Belongs to the 2H phosphoesterase superfamily. ThpR family.</text>
</comment>
<dbReference type="InterPro" id="IPR014051">
    <property type="entry name" value="Phosphoesterase_HXTX"/>
</dbReference>
<evidence type="ECO:0000259" key="3">
    <source>
        <dbReference type="Pfam" id="PF02834"/>
    </source>
</evidence>
<dbReference type="Proteomes" id="UP000032233">
    <property type="component" value="Unassembled WGS sequence"/>
</dbReference>
<evidence type="ECO:0000313" key="5">
    <source>
        <dbReference type="Proteomes" id="UP000032233"/>
    </source>
</evidence>
<dbReference type="GO" id="GO:0008664">
    <property type="term" value="F:RNA 2',3'-cyclic 3'-phosphodiesterase activity"/>
    <property type="evidence" value="ECO:0007669"/>
    <property type="project" value="UniProtKB-EC"/>
</dbReference>
<reference evidence="4 5" key="1">
    <citation type="submission" date="2013-11" db="EMBL/GenBank/DDBJ databases">
        <title>Metagenomic analysis of a methanogenic consortium involved in long chain n-alkane degradation.</title>
        <authorList>
            <person name="Davidova I.A."/>
            <person name="Callaghan A.V."/>
            <person name="Wawrik B."/>
            <person name="Pruitt S."/>
            <person name="Marks C."/>
            <person name="Duncan K.E."/>
            <person name="Suflita J.M."/>
        </authorList>
    </citation>
    <scope>NUCLEOTIDE SEQUENCE [LARGE SCALE GENOMIC DNA]</scope>
    <source>
        <strain evidence="4 5">SPR</strain>
    </source>
</reference>
<dbReference type="GO" id="GO:0004113">
    <property type="term" value="F:2',3'-cyclic-nucleotide 3'-phosphodiesterase activity"/>
    <property type="evidence" value="ECO:0007669"/>
    <property type="project" value="InterPro"/>
</dbReference>
<dbReference type="PANTHER" id="PTHR35561:SF1">
    <property type="entry name" value="RNA 2',3'-CYCLIC PHOSPHODIESTERASE"/>
    <property type="match status" value="1"/>
</dbReference>
<dbReference type="InterPro" id="IPR009097">
    <property type="entry name" value="Cyclic_Pdiesterase"/>
</dbReference>
<gene>
    <name evidence="4" type="ORF">X474_23195</name>
</gene>
<comment type="function">
    <text evidence="2">Hydrolyzes RNA 2',3'-cyclic phosphodiester to an RNA 2'-phosphomonoester.</text>
</comment>
<dbReference type="Pfam" id="PF02834">
    <property type="entry name" value="LigT_PEase"/>
    <property type="match status" value="2"/>
</dbReference>
<dbReference type="RefSeq" id="WP_044351758.1">
    <property type="nucleotide sequence ID" value="NZ_AZAC01000048.1"/>
</dbReference>
<dbReference type="OrthoDB" id="9793819at2"/>
<dbReference type="PANTHER" id="PTHR35561">
    <property type="entry name" value="RNA 2',3'-CYCLIC PHOSPHODIESTERASE"/>
    <property type="match status" value="1"/>
</dbReference>
<dbReference type="STRING" id="1429043.X474_23195"/>
<proteinExistence type="inferred from homology"/>
<name>A0A0D2G9V7_9BACT</name>
<dbReference type="SUPFAM" id="SSF55144">
    <property type="entry name" value="LigT-like"/>
    <property type="match status" value="1"/>
</dbReference>
<feature type="domain" description="Phosphoesterase HXTX" evidence="3">
    <location>
        <begin position="7"/>
        <end position="91"/>
    </location>
</feature>
<feature type="domain" description="Phosphoesterase HXTX" evidence="3">
    <location>
        <begin position="98"/>
        <end position="182"/>
    </location>
</feature>
<comment type="catalytic activity">
    <reaction evidence="2">
        <text>a 3'-end 2',3'-cyclophospho-ribonucleotide-RNA + H2O = a 3'-end 2'-phospho-ribonucleotide-RNA + H(+)</text>
        <dbReference type="Rhea" id="RHEA:11828"/>
        <dbReference type="Rhea" id="RHEA-COMP:10464"/>
        <dbReference type="Rhea" id="RHEA-COMP:17353"/>
        <dbReference type="ChEBI" id="CHEBI:15377"/>
        <dbReference type="ChEBI" id="CHEBI:15378"/>
        <dbReference type="ChEBI" id="CHEBI:83064"/>
        <dbReference type="ChEBI" id="CHEBI:173113"/>
        <dbReference type="EC" id="3.1.4.58"/>
    </reaction>
</comment>
<protein>
    <recommendedName>
        <fullName evidence="2">RNA 2',3'-cyclic phosphodiesterase</fullName>
        <shortName evidence="2">RNA 2',3'-CPDase</shortName>
        <ecNumber evidence="2">3.1.4.58</ecNumber>
    </recommendedName>
</protein>
<organism evidence="4 5">
    <name type="scientific">Dethiosulfatarculus sandiegensis</name>
    <dbReference type="NCBI Taxonomy" id="1429043"/>
    <lineage>
        <taxon>Bacteria</taxon>
        <taxon>Pseudomonadati</taxon>
        <taxon>Thermodesulfobacteriota</taxon>
        <taxon>Desulfarculia</taxon>
        <taxon>Desulfarculales</taxon>
        <taxon>Desulfarculaceae</taxon>
        <taxon>Dethiosulfatarculus</taxon>
    </lineage>
</organism>
<evidence type="ECO:0000256" key="2">
    <source>
        <dbReference type="HAMAP-Rule" id="MF_01940"/>
    </source>
</evidence>
<sequence>MRSFIAIELPEKVRKAADSLIRNLARTESRVKWVKPDSLHITLKFLGEVGEDLLPEIQERLTRVCRDMGPFPLVAEGVGAFPKRRSPQVIWMGLSGETDRMARLAKDLEGALAPLGFEPEKRGFKPHITLGRMRRSRRGAPPAGQNELAEALLSLAAFKGPSFLAERVTLMKSTLTPKGAIYEPVFKKTLV</sequence>
<dbReference type="Gene3D" id="3.90.1140.10">
    <property type="entry name" value="Cyclic phosphodiesterase"/>
    <property type="match status" value="1"/>
</dbReference>
<feature type="short sequence motif" description="HXTX 2" evidence="2">
    <location>
        <begin position="127"/>
        <end position="130"/>
    </location>
</feature>
<feature type="short sequence motif" description="HXTX 1" evidence="2">
    <location>
        <begin position="40"/>
        <end position="43"/>
    </location>
</feature>
<keyword evidence="1 2" id="KW-0378">Hydrolase</keyword>
<feature type="active site" description="Proton acceptor" evidence="2">
    <location>
        <position position="127"/>
    </location>
</feature>
<dbReference type="EC" id="3.1.4.58" evidence="2"/>
<dbReference type="InterPro" id="IPR004175">
    <property type="entry name" value="RNA_CPDase"/>
</dbReference>
<dbReference type="AlphaFoldDB" id="A0A0D2G9V7"/>
<dbReference type="InParanoid" id="A0A0D2G9V7"/>
<keyword evidence="4" id="KW-0436">Ligase</keyword>
<dbReference type="NCBIfam" id="TIGR02258">
    <property type="entry name" value="2_5_ligase"/>
    <property type="match status" value="1"/>
</dbReference>
<dbReference type="HAMAP" id="MF_01940">
    <property type="entry name" value="RNA_CPDase"/>
    <property type="match status" value="1"/>
</dbReference>
<feature type="active site" description="Proton donor" evidence="2">
    <location>
        <position position="40"/>
    </location>
</feature>
<dbReference type="FunCoup" id="A0A0D2G9V7">
    <property type="interactions" value="26"/>
</dbReference>
<keyword evidence="5" id="KW-1185">Reference proteome</keyword>
<accession>A0A0D2G9V7</accession>
<evidence type="ECO:0000313" key="4">
    <source>
        <dbReference type="EMBL" id="KIX11642.1"/>
    </source>
</evidence>
<dbReference type="EMBL" id="AZAC01000048">
    <property type="protein sequence ID" value="KIX11642.1"/>
    <property type="molecule type" value="Genomic_DNA"/>
</dbReference>
<dbReference type="PATRIC" id="fig|1429043.3.peg.4909"/>
<comment type="caution">
    <text evidence="4">The sequence shown here is derived from an EMBL/GenBank/DDBJ whole genome shotgun (WGS) entry which is preliminary data.</text>
</comment>
<evidence type="ECO:0000256" key="1">
    <source>
        <dbReference type="ARBA" id="ARBA00022801"/>
    </source>
</evidence>